<keyword evidence="2" id="KW-0812">Transmembrane</keyword>
<feature type="compositionally biased region" description="Polar residues" evidence="1">
    <location>
        <begin position="255"/>
        <end position="274"/>
    </location>
</feature>
<accession>A0AAW0X0V3</accession>
<dbReference type="EMBL" id="JARKIK010000053">
    <property type="protein sequence ID" value="KAK8733487.1"/>
    <property type="molecule type" value="Genomic_DNA"/>
</dbReference>
<feature type="region of interest" description="Disordered" evidence="1">
    <location>
        <begin position="255"/>
        <end position="286"/>
    </location>
</feature>
<protein>
    <submittedName>
        <fullName evidence="3">Uncharacterized protein</fullName>
    </submittedName>
</protein>
<sequence>MAGETETREQGAAAVEAHEGISPACKSRLMSWRVVGAVLAFLVVLGWIFIIVVLILEEKWQLVLVAWLLLYSTAHFCYWYCKRHSLITLHRQIRLRVLAHIRPSDSGEKVDDHPPTYDEVMKTEAPPPAYFTVVSETVKLATLPSLVSSHGAPLTPAFVTSLSDQLQQSVGAAAREYLLCRPPAYQSPKHLRNISSMILPTLHEERVNTDTAVTATAAAIATVTYVGGIEESETLEDPIRGPIVKHLQSTTTATLDATPCSSSTTRAVTDQNTDPELETLSSLPSS</sequence>
<dbReference type="AlphaFoldDB" id="A0AAW0X0V3"/>
<proteinExistence type="predicted"/>
<dbReference type="EMBL" id="JARKIK010000053">
    <property type="protein sequence ID" value="KAK8733488.1"/>
    <property type="molecule type" value="Genomic_DNA"/>
</dbReference>
<keyword evidence="2" id="KW-1133">Transmembrane helix</keyword>
<reference evidence="3 4" key="1">
    <citation type="journal article" date="2024" name="BMC Genomics">
        <title>Genome assembly of redclaw crayfish (Cherax quadricarinatus) provides insights into its immune adaptation and hypoxia tolerance.</title>
        <authorList>
            <person name="Liu Z."/>
            <person name="Zheng J."/>
            <person name="Li H."/>
            <person name="Fang K."/>
            <person name="Wang S."/>
            <person name="He J."/>
            <person name="Zhou D."/>
            <person name="Weng S."/>
            <person name="Chi M."/>
            <person name="Gu Z."/>
            <person name="He J."/>
            <person name="Li F."/>
            <person name="Wang M."/>
        </authorList>
    </citation>
    <scope>NUCLEOTIDE SEQUENCE [LARGE SCALE GENOMIC DNA]</scope>
    <source>
        <strain evidence="3">ZL_2023a</strain>
    </source>
</reference>
<dbReference type="Proteomes" id="UP001445076">
    <property type="component" value="Unassembled WGS sequence"/>
</dbReference>
<feature type="transmembrane region" description="Helical" evidence="2">
    <location>
        <begin position="34"/>
        <end position="56"/>
    </location>
</feature>
<organism evidence="3 4">
    <name type="scientific">Cherax quadricarinatus</name>
    <name type="common">Australian red claw crayfish</name>
    <dbReference type="NCBI Taxonomy" id="27406"/>
    <lineage>
        <taxon>Eukaryota</taxon>
        <taxon>Metazoa</taxon>
        <taxon>Ecdysozoa</taxon>
        <taxon>Arthropoda</taxon>
        <taxon>Crustacea</taxon>
        <taxon>Multicrustacea</taxon>
        <taxon>Malacostraca</taxon>
        <taxon>Eumalacostraca</taxon>
        <taxon>Eucarida</taxon>
        <taxon>Decapoda</taxon>
        <taxon>Pleocyemata</taxon>
        <taxon>Astacidea</taxon>
        <taxon>Parastacoidea</taxon>
        <taxon>Parastacidae</taxon>
        <taxon>Cherax</taxon>
    </lineage>
</organism>
<reference evidence="3" key="2">
    <citation type="submission" date="2024-01" db="EMBL/GenBank/DDBJ databases">
        <authorList>
            <person name="He J."/>
            <person name="Wang M."/>
            <person name="Zheng J."/>
            <person name="Liu Z."/>
        </authorList>
    </citation>
    <scope>NUCLEOTIDE SEQUENCE</scope>
    <source>
        <strain evidence="3">ZL_2023a</strain>
        <tissue evidence="3">Muscle</tissue>
    </source>
</reference>
<feature type="transmembrane region" description="Helical" evidence="2">
    <location>
        <begin position="62"/>
        <end position="81"/>
    </location>
</feature>
<evidence type="ECO:0000256" key="1">
    <source>
        <dbReference type="SAM" id="MobiDB-lite"/>
    </source>
</evidence>
<evidence type="ECO:0000256" key="2">
    <source>
        <dbReference type="SAM" id="Phobius"/>
    </source>
</evidence>
<evidence type="ECO:0000313" key="3">
    <source>
        <dbReference type="EMBL" id="KAK8733488.1"/>
    </source>
</evidence>
<comment type="caution">
    <text evidence="3">The sequence shown here is derived from an EMBL/GenBank/DDBJ whole genome shotgun (WGS) entry which is preliminary data.</text>
</comment>
<keyword evidence="4" id="KW-1185">Reference proteome</keyword>
<name>A0AAW0X0V3_CHEQU</name>
<evidence type="ECO:0000313" key="4">
    <source>
        <dbReference type="Proteomes" id="UP001445076"/>
    </source>
</evidence>
<dbReference type="EMBL" id="JARKIK010000053">
    <property type="protein sequence ID" value="KAK8733489.1"/>
    <property type="molecule type" value="Genomic_DNA"/>
</dbReference>
<gene>
    <name evidence="3" type="ORF">OTU49_006325</name>
</gene>
<keyword evidence="2" id="KW-0472">Membrane</keyword>